<dbReference type="PANTHER" id="PTHR35792">
    <property type="entry name" value="GENERAL STRESS PROTEIN"/>
    <property type="match status" value="1"/>
</dbReference>
<accession>A0A5B8NQC7</accession>
<dbReference type="PANTHER" id="PTHR35792:SF1">
    <property type="entry name" value="SLL0268 PROTEIN"/>
    <property type="match status" value="1"/>
</dbReference>
<sequence length="109" mass="11401">MSKRGISAFIGGLALGSAVGSAIGLLVAPRSGQETRKILKKSALAVPEIAQDISSSVQLQADRFSETTLSNWESTLTRLQEAIAAGVEASKMETTSSEQTTESLSTKSE</sequence>
<keyword evidence="2" id="KW-1133">Transmembrane helix</keyword>
<evidence type="ECO:0000256" key="2">
    <source>
        <dbReference type="SAM" id="Phobius"/>
    </source>
</evidence>
<dbReference type="EMBL" id="CP042326">
    <property type="protein sequence ID" value="QDZ41462.1"/>
    <property type="molecule type" value="Genomic_DNA"/>
</dbReference>
<dbReference type="AlphaFoldDB" id="A0A5B8NQC7"/>
<dbReference type="Proteomes" id="UP000318453">
    <property type="component" value="Chromosome"/>
</dbReference>
<proteinExistence type="predicted"/>
<dbReference type="InterPro" id="IPR024623">
    <property type="entry name" value="YtxH"/>
</dbReference>
<dbReference type="RefSeq" id="WP_146297294.1">
    <property type="nucleotide sequence ID" value="NZ_CP042326.1"/>
</dbReference>
<dbReference type="OrthoDB" id="464005at2"/>
<keyword evidence="2" id="KW-0812">Transmembrane</keyword>
<protein>
    <submittedName>
        <fullName evidence="3">YtxH domain-containing protein</fullName>
    </submittedName>
</protein>
<dbReference type="InterPro" id="IPR052928">
    <property type="entry name" value="Desiccation-related_membrane"/>
</dbReference>
<feature type="transmembrane region" description="Helical" evidence="2">
    <location>
        <begin position="6"/>
        <end position="28"/>
    </location>
</feature>
<keyword evidence="4" id="KW-1185">Reference proteome</keyword>
<keyword evidence="2" id="KW-0472">Membrane</keyword>
<feature type="region of interest" description="Disordered" evidence="1">
    <location>
        <begin position="87"/>
        <end position="109"/>
    </location>
</feature>
<dbReference type="Pfam" id="PF12732">
    <property type="entry name" value="YtxH"/>
    <property type="match status" value="1"/>
</dbReference>
<evidence type="ECO:0000313" key="4">
    <source>
        <dbReference type="Proteomes" id="UP000318453"/>
    </source>
</evidence>
<evidence type="ECO:0000313" key="3">
    <source>
        <dbReference type="EMBL" id="QDZ41462.1"/>
    </source>
</evidence>
<organism evidence="3 4">
    <name type="scientific">Euhalothece natronophila Z-M001</name>
    <dbReference type="NCBI Taxonomy" id="522448"/>
    <lineage>
        <taxon>Bacteria</taxon>
        <taxon>Bacillati</taxon>
        <taxon>Cyanobacteriota</taxon>
        <taxon>Cyanophyceae</taxon>
        <taxon>Oscillatoriophycideae</taxon>
        <taxon>Chroococcales</taxon>
        <taxon>Halothecacae</taxon>
        <taxon>Halothece cluster</taxon>
        <taxon>Euhalothece</taxon>
    </lineage>
</organism>
<gene>
    <name evidence="3" type="ORF">FRE64_06210</name>
</gene>
<name>A0A5B8NQC7_9CHRO</name>
<evidence type="ECO:0000256" key="1">
    <source>
        <dbReference type="SAM" id="MobiDB-lite"/>
    </source>
</evidence>
<dbReference type="KEGG" id="enn:FRE64_06210"/>
<reference evidence="3" key="1">
    <citation type="submission" date="2019-08" db="EMBL/GenBank/DDBJ databases">
        <title>Carotenoids and Carotenoid Binding Proteins in the Halophilic Cyanobacterium Euhalothece sp. ZM00.</title>
        <authorList>
            <person name="Cho S.M."/>
            <person name="Song J.Y."/>
            <person name="Park Y.-I."/>
        </authorList>
    </citation>
    <scope>NUCLEOTIDE SEQUENCE [LARGE SCALE GENOMIC DNA]</scope>
    <source>
        <strain evidence="3">Z-M001</strain>
    </source>
</reference>
<feature type="compositionally biased region" description="Low complexity" evidence="1">
    <location>
        <begin position="93"/>
        <end position="109"/>
    </location>
</feature>